<evidence type="ECO:0000313" key="4">
    <source>
        <dbReference type="EMBL" id="SEJ24886.1"/>
    </source>
</evidence>
<dbReference type="InterPro" id="IPR000873">
    <property type="entry name" value="AMP-dep_synth/lig_dom"/>
</dbReference>
<dbReference type="STRING" id="1073996.SAMN05444271_13525"/>
<dbReference type="KEGG" id="hae:halTADL_3331"/>
<dbReference type="Gene3D" id="3.40.50.12780">
    <property type="entry name" value="N-terminal domain of ligase-like"/>
    <property type="match status" value="1"/>
</dbReference>
<reference evidence="4 5" key="1">
    <citation type="submission" date="2016-10" db="EMBL/GenBank/DDBJ databases">
        <authorList>
            <person name="de Groot N.N."/>
        </authorList>
    </citation>
    <scope>NUCLEOTIDE SEQUENCE [LARGE SCALE GENOMIC DNA]</scope>
    <source>
        <strain evidence="4 5">DSM 22187</strain>
    </source>
</reference>
<accession>A0A1H6X9U2</accession>
<evidence type="ECO:0000256" key="2">
    <source>
        <dbReference type="ARBA" id="ARBA00022840"/>
    </source>
</evidence>
<dbReference type="InterPro" id="IPR020845">
    <property type="entry name" value="AMP-binding_CS"/>
</dbReference>
<keyword evidence="1" id="KW-0547">Nucleotide-binding</keyword>
<dbReference type="Proteomes" id="UP000198888">
    <property type="component" value="Unassembled WGS sequence"/>
</dbReference>
<dbReference type="SUPFAM" id="SSF56801">
    <property type="entry name" value="Acetyl-CoA synthetase-like"/>
    <property type="match status" value="1"/>
</dbReference>
<organism evidence="4 5">
    <name type="scientific">Halohasta litchfieldiae</name>
    <dbReference type="NCBI Taxonomy" id="1073996"/>
    <lineage>
        <taxon>Archaea</taxon>
        <taxon>Methanobacteriati</taxon>
        <taxon>Methanobacteriota</taxon>
        <taxon>Stenosarchaea group</taxon>
        <taxon>Halobacteria</taxon>
        <taxon>Halobacteriales</taxon>
        <taxon>Haloferacaceae</taxon>
        <taxon>Halohasta</taxon>
    </lineage>
</organism>
<sequence length="684" mass="73848">MNRRQAEAAFDHPSLGSATIPELFVSTAARHPSAAAHAYKGGVYDRSLVDVGAIPEAPNDAYADLTYSELETVVKHLAAGFHDLGLEPDDRLSIVSHTRMEWTQVDLATLAAGGVVTTAYPSATDDRLEYLLTDPEPTGIVVENSELLGRVLALEPAVDAEFIVVMDSLPDGSGMAGAVRDRGDILTLGTVYERGATVFESDSWESWLSARTSANLASIIYTSGTTGQPKGVRLTHGNFCANVDGVFRRFGPRSDRSGAVPHLDHTSRHLSVLPLAHVFERLVGGYLMIAAGATVAYAESPETLGDDFRAVAPTCSTAVPRLYERLFEKFEAEASGSVVSERLFNWAVDVAKRFHLADDPGRRLRVAHAVADRLVYSGIREALGDELELFISGGDSLSADLCATFHGMGIPIFEGYGLTETAPVVSVNPPEAPEVGTIGPPLLDVETRIDTTVDIDGTAGGSRSGSVDEGATVGELLVRGPNVTDGYWNRPDGTAKAFVSPDSSESASVDETVESTETATDRWFRTGDLVEQLPSEYLVFRGRRKQLLVLSTGKNVVPGPIEDTISESPLIEQCLLIGDGRPVVGALIVPNVEAIRWWANREGVDLPTESAQLVADKTVHAHIETEIEAATRGFQPHERVDSFDLVVDPFTVDNGLLTPTLKKKRRTITDRYADRIDQLYLDRE</sequence>
<keyword evidence="2" id="KW-0067">ATP-binding</keyword>
<dbReference type="GO" id="GO:0004467">
    <property type="term" value="F:long-chain fatty acid-CoA ligase activity"/>
    <property type="evidence" value="ECO:0007669"/>
    <property type="project" value="TreeGrafter"/>
</dbReference>
<dbReference type="PANTHER" id="PTHR43272:SF33">
    <property type="entry name" value="AMP-BINDING DOMAIN-CONTAINING PROTEIN-RELATED"/>
    <property type="match status" value="1"/>
</dbReference>
<evidence type="ECO:0000259" key="3">
    <source>
        <dbReference type="Pfam" id="PF00501"/>
    </source>
</evidence>
<evidence type="ECO:0000256" key="1">
    <source>
        <dbReference type="ARBA" id="ARBA00022741"/>
    </source>
</evidence>
<dbReference type="InterPro" id="IPR042099">
    <property type="entry name" value="ANL_N_sf"/>
</dbReference>
<keyword evidence="5" id="KW-1185">Reference proteome</keyword>
<dbReference type="GO" id="GO:0016020">
    <property type="term" value="C:membrane"/>
    <property type="evidence" value="ECO:0007669"/>
    <property type="project" value="TreeGrafter"/>
</dbReference>
<dbReference type="RefSeq" id="WP_089673624.1">
    <property type="nucleotide sequence ID" value="NZ_CP024845.1"/>
</dbReference>
<name>A0A1H6X9U2_9EURY</name>
<proteinExistence type="predicted"/>
<dbReference type="PANTHER" id="PTHR43272">
    <property type="entry name" value="LONG-CHAIN-FATTY-ACID--COA LIGASE"/>
    <property type="match status" value="1"/>
</dbReference>
<protein>
    <submittedName>
        <fullName evidence="4">Long-chain acyl-CoA synthetase</fullName>
    </submittedName>
</protein>
<dbReference type="Pfam" id="PF00501">
    <property type="entry name" value="AMP-binding"/>
    <property type="match status" value="1"/>
</dbReference>
<dbReference type="GO" id="GO:0005524">
    <property type="term" value="F:ATP binding"/>
    <property type="evidence" value="ECO:0007669"/>
    <property type="project" value="UniProtKB-KW"/>
</dbReference>
<gene>
    <name evidence="4" type="ORF">SAMN05444271_13525</name>
</gene>
<dbReference type="EMBL" id="FNYR01000035">
    <property type="protein sequence ID" value="SEJ24886.1"/>
    <property type="molecule type" value="Genomic_DNA"/>
</dbReference>
<evidence type="ECO:0000313" key="5">
    <source>
        <dbReference type="Proteomes" id="UP000198888"/>
    </source>
</evidence>
<dbReference type="CDD" id="cd05907">
    <property type="entry name" value="VL_LC_FACS_like"/>
    <property type="match status" value="1"/>
</dbReference>
<dbReference type="PROSITE" id="PS00455">
    <property type="entry name" value="AMP_BINDING"/>
    <property type="match status" value="1"/>
</dbReference>
<dbReference type="Pfam" id="PF23562">
    <property type="entry name" value="AMP-binding_C_3"/>
    <property type="match status" value="1"/>
</dbReference>
<feature type="domain" description="AMP-dependent synthetase/ligase" evidence="3">
    <location>
        <begin position="60"/>
        <end position="488"/>
    </location>
</feature>
<dbReference type="OrthoDB" id="70225at2157"/>
<dbReference type="GeneID" id="35004098"/>
<accession>A0A2H4Q6P2</accession>
<dbReference type="AlphaFoldDB" id="A0A1H6X9U2"/>